<evidence type="ECO:0000259" key="2">
    <source>
        <dbReference type="Pfam" id="PF14378"/>
    </source>
</evidence>
<feature type="transmembrane region" description="Helical" evidence="1">
    <location>
        <begin position="60"/>
        <end position="78"/>
    </location>
</feature>
<accession>A0A1E5QAP2</accession>
<feature type="transmembrane region" description="Helical" evidence="1">
    <location>
        <begin position="206"/>
        <end position="225"/>
    </location>
</feature>
<feature type="transmembrane region" description="Helical" evidence="1">
    <location>
        <begin position="110"/>
        <end position="130"/>
    </location>
</feature>
<feature type="transmembrane region" description="Helical" evidence="1">
    <location>
        <begin position="277"/>
        <end position="301"/>
    </location>
</feature>
<dbReference type="EMBL" id="MCGG01000010">
    <property type="protein sequence ID" value="OEJ68925.1"/>
    <property type="molecule type" value="Genomic_DNA"/>
</dbReference>
<name>A0A1E5QAP2_9PROT</name>
<proteinExistence type="predicted"/>
<feature type="transmembrane region" description="Helical" evidence="1">
    <location>
        <begin position="175"/>
        <end position="194"/>
    </location>
</feature>
<feature type="transmembrane region" description="Helical" evidence="1">
    <location>
        <begin position="308"/>
        <end position="328"/>
    </location>
</feature>
<evidence type="ECO:0000313" key="4">
    <source>
        <dbReference type="Proteomes" id="UP000095347"/>
    </source>
</evidence>
<evidence type="ECO:0000256" key="1">
    <source>
        <dbReference type="SAM" id="Phobius"/>
    </source>
</evidence>
<keyword evidence="1" id="KW-1133">Transmembrane helix</keyword>
<feature type="domain" description="Inositolphosphotransferase Aur1/Ipt1" evidence="2">
    <location>
        <begin position="145"/>
        <end position="345"/>
    </location>
</feature>
<keyword evidence="1" id="KW-0812">Transmembrane</keyword>
<gene>
    <name evidence="3" type="ORF">BEN30_05305</name>
</gene>
<dbReference type="InterPro" id="IPR026841">
    <property type="entry name" value="Aur1/Ipt1"/>
</dbReference>
<feature type="transmembrane region" description="Helical" evidence="1">
    <location>
        <begin position="334"/>
        <end position="352"/>
    </location>
</feature>
<comment type="caution">
    <text evidence="3">The sequence shown here is derived from an EMBL/GenBank/DDBJ whole genome shotgun (WGS) entry which is preliminary data.</text>
</comment>
<protein>
    <recommendedName>
        <fullName evidence="2">Inositolphosphotransferase Aur1/Ipt1 domain-containing protein</fullName>
    </recommendedName>
</protein>
<reference evidence="4" key="1">
    <citation type="submission" date="2016-07" db="EMBL/GenBank/DDBJ databases">
        <authorList>
            <person name="Florea S."/>
            <person name="Webb J.S."/>
            <person name="Jaromczyk J."/>
            <person name="Schardl C.L."/>
        </authorList>
    </citation>
    <scope>NUCLEOTIDE SEQUENCE [LARGE SCALE GENOMIC DNA]</scope>
    <source>
        <strain evidence="4">MV-1</strain>
    </source>
</reference>
<dbReference type="GO" id="GO:0016020">
    <property type="term" value="C:membrane"/>
    <property type="evidence" value="ECO:0007669"/>
    <property type="project" value="UniProtKB-SubCell"/>
</dbReference>
<dbReference type="AlphaFoldDB" id="A0A1E5QAP2"/>
<dbReference type="Pfam" id="PF14378">
    <property type="entry name" value="PAP2_3"/>
    <property type="match status" value="1"/>
</dbReference>
<dbReference type="Proteomes" id="UP000095347">
    <property type="component" value="Unassembled WGS sequence"/>
</dbReference>
<sequence>MLTRSPSRQKTALPLSWQDRLRAEASHHFALFVLTVLYCIIAVAYLESHGIVGLPVFDEYLIATAIPLVAMAGFRIFGETTYHALHVRPFRTAGLWKGIRQSEIFSLDRAAAAYIPVLLLPLFSSVFTSFKISIPEIVPFAWDQTLMRADLALHGGVHPWQLLQPVLGHPLVTSALSYLYNFWHGMICVVYWQMFRLEKRALRMQFLISFVLTWAILGSLGALLFSSAGPCYYGYIVDGPNPFAEQLAYLQSTQDIFTNRALLGQEYLWRLYQDGKAGLGGGISAMPSLHVAVALLIFLLARSFSRRMAWITGTYVVIIMVGSVHLGWHYAVDGYVALIGAAMAWMAAGWIVRNVVPPAPCPSNASSDLLQDGQSPGA</sequence>
<keyword evidence="1" id="KW-0472">Membrane</keyword>
<dbReference type="STRING" id="28181.BEN30_05305"/>
<organism evidence="3 4">
    <name type="scientific">Magnetovibrio blakemorei</name>
    <dbReference type="NCBI Taxonomy" id="28181"/>
    <lineage>
        <taxon>Bacteria</taxon>
        <taxon>Pseudomonadati</taxon>
        <taxon>Pseudomonadota</taxon>
        <taxon>Alphaproteobacteria</taxon>
        <taxon>Rhodospirillales</taxon>
        <taxon>Magnetovibrionaceae</taxon>
        <taxon>Magnetovibrio</taxon>
    </lineage>
</organism>
<evidence type="ECO:0000313" key="3">
    <source>
        <dbReference type="EMBL" id="OEJ68925.1"/>
    </source>
</evidence>
<feature type="transmembrane region" description="Helical" evidence="1">
    <location>
        <begin position="29"/>
        <end position="48"/>
    </location>
</feature>
<keyword evidence="4" id="KW-1185">Reference proteome</keyword>